<dbReference type="GO" id="GO:0006605">
    <property type="term" value="P:protein targeting"/>
    <property type="evidence" value="ECO:0007669"/>
    <property type="project" value="UniProtKB-UniRule"/>
</dbReference>
<keyword evidence="12" id="KW-1185">Reference proteome</keyword>
<feature type="transmembrane region" description="Helical" evidence="10">
    <location>
        <begin position="218"/>
        <end position="240"/>
    </location>
</feature>
<keyword evidence="8 10" id="KW-0975">Bacterial flagellum</keyword>
<dbReference type="RefSeq" id="WP_155111291.1">
    <property type="nucleotide sequence ID" value="NZ_WMIB01000002.1"/>
</dbReference>
<comment type="caution">
    <text evidence="11">The sequence shown here is derived from an EMBL/GenBank/DDBJ whole genome shotgun (WGS) entry which is preliminary data.</text>
</comment>
<dbReference type="InterPro" id="IPR002010">
    <property type="entry name" value="T3SS_IM_R"/>
</dbReference>
<dbReference type="InterPro" id="IPR006303">
    <property type="entry name" value="FliR"/>
</dbReference>
<protein>
    <recommendedName>
        <fullName evidence="3 9">Flagellar biosynthetic protein FliR</fullName>
    </recommendedName>
</protein>
<dbReference type="AlphaFoldDB" id="A0A7X2S311"/>
<sequence>MSILSHYPFFLLILARLSAFLITLPLFSYRTIPAVHKAGFAFFLSLIMFESVQPPDLEVNGAFYLLLMKEIFIGLMIGFIAYLIYTCIMIAGSFMDFQIGFAIANIIDPQTGAQSPLIGQLLNTLALLLMLSLNAHHMLLDGVFYSFRYIPPDTFSFSLEGESIPDFLITSFSAMFLIAFQMSLPIVGSLFIVDIALGIVAKTVPQMNIFVVGLPIKMLLSFVLLIIVMSALFFVMQGLFETLAETMRNLIRLLGGTGNASDPA</sequence>
<evidence type="ECO:0000313" key="11">
    <source>
        <dbReference type="EMBL" id="MTH52758.1"/>
    </source>
</evidence>
<dbReference type="PANTHER" id="PTHR30065">
    <property type="entry name" value="FLAGELLAR BIOSYNTHETIC PROTEIN FLIR"/>
    <property type="match status" value="1"/>
</dbReference>
<feature type="transmembrane region" description="Helical" evidence="10">
    <location>
        <begin position="6"/>
        <end position="27"/>
    </location>
</feature>
<organism evidence="11 12">
    <name type="scientific">Metabacillus mangrovi</name>
    <dbReference type="NCBI Taxonomy" id="1491830"/>
    <lineage>
        <taxon>Bacteria</taxon>
        <taxon>Bacillati</taxon>
        <taxon>Bacillota</taxon>
        <taxon>Bacilli</taxon>
        <taxon>Bacillales</taxon>
        <taxon>Bacillaceae</taxon>
        <taxon>Metabacillus</taxon>
    </lineage>
</organism>
<comment type="function">
    <text evidence="1 10">Role in flagellar biosynthesis.</text>
</comment>
<name>A0A7X2S311_9BACI</name>
<evidence type="ECO:0000256" key="6">
    <source>
        <dbReference type="ARBA" id="ARBA00022989"/>
    </source>
</evidence>
<evidence type="ECO:0000256" key="9">
    <source>
        <dbReference type="NCBIfam" id="TIGR01400"/>
    </source>
</evidence>
<accession>A0A7X2S311</accession>
<evidence type="ECO:0000313" key="12">
    <source>
        <dbReference type="Proteomes" id="UP000434639"/>
    </source>
</evidence>
<keyword evidence="4 10" id="KW-1003">Cell membrane</keyword>
<keyword evidence="7 10" id="KW-0472">Membrane</keyword>
<comment type="subcellular location">
    <subcellularLocation>
        <location evidence="10">Cell membrane</location>
        <topology evidence="10">Multi-pass membrane protein</topology>
    </subcellularLocation>
    <subcellularLocation>
        <location evidence="10">Bacterial flagellum basal body</location>
    </subcellularLocation>
</comment>
<keyword evidence="5 10" id="KW-0812">Transmembrane</keyword>
<dbReference type="PANTHER" id="PTHR30065:SF1">
    <property type="entry name" value="SURFACE PRESENTATION OF ANTIGENS PROTEIN SPAR"/>
    <property type="match status" value="1"/>
</dbReference>
<dbReference type="GO" id="GO:0005886">
    <property type="term" value="C:plasma membrane"/>
    <property type="evidence" value="ECO:0007669"/>
    <property type="project" value="UniProtKB-SubCell"/>
</dbReference>
<evidence type="ECO:0000256" key="1">
    <source>
        <dbReference type="ARBA" id="ARBA00002578"/>
    </source>
</evidence>
<evidence type="ECO:0000256" key="2">
    <source>
        <dbReference type="ARBA" id="ARBA00009772"/>
    </source>
</evidence>
<keyword evidence="11" id="KW-0969">Cilium</keyword>
<dbReference type="EMBL" id="WMIB01000002">
    <property type="protein sequence ID" value="MTH52758.1"/>
    <property type="molecule type" value="Genomic_DNA"/>
</dbReference>
<dbReference type="PRINTS" id="PR00953">
    <property type="entry name" value="TYPE3IMRPROT"/>
</dbReference>
<dbReference type="NCBIfam" id="TIGR01400">
    <property type="entry name" value="fliR"/>
    <property type="match status" value="1"/>
</dbReference>
<proteinExistence type="inferred from homology"/>
<dbReference type="GO" id="GO:0009425">
    <property type="term" value="C:bacterial-type flagellum basal body"/>
    <property type="evidence" value="ECO:0007669"/>
    <property type="project" value="UniProtKB-SubCell"/>
</dbReference>
<keyword evidence="11" id="KW-0966">Cell projection</keyword>
<evidence type="ECO:0000256" key="7">
    <source>
        <dbReference type="ARBA" id="ARBA00023136"/>
    </source>
</evidence>
<feature type="transmembrane region" description="Helical" evidence="10">
    <location>
        <begin position="71"/>
        <end position="91"/>
    </location>
</feature>
<gene>
    <name evidence="11" type="primary">fliR</name>
    <name evidence="11" type="ORF">GKZ89_04995</name>
</gene>
<feature type="transmembrane region" description="Helical" evidence="10">
    <location>
        <begin position="167"/>
        <end position="197"/>
    </location>
</feature>
<evidence type="ECO:0000256" key="5">
    <source>
        <dbReference type="ARBA" id="ARBA00022692"/>
    </source>
</evidence>
<keyword evidence="11" id="KW-0282">Flagellum</keyword>
<evidence type="ECO:0000256" key="3">
    <source>
        <dbReference type="ARBA" id="ARBA00021717"/>
    </source>
</evidence>
<dbReference type="GO" id="GO:0044780">
    <property type="term" value="P:bacterial-type flagellum assembly"/>
    <property type="evidence" value="ECO:0007669"/>
    <property type="project" value="UniProtKB-UniRule"/>
</dbReference>
<dbReference type="Proteomes" id="UP000434639">
    <property type="component" value="Unassembled WGS sequence"/>
</dbReference>
<dbReference type="OrthoDB" id="9807748at2"/>
<keyword evidence="6 10" id="KW-1133">Transmembrane helix</keyword>
<reference evidence="11 12" key="1">
    <citation type="journal article" date="2017" name="Int. J. Syst. Evol. Microbiol.">
        <title>Bacillus mangrovi sp. nov., isolated from a sediment sample from a mangrove forest.</title>
        <authorList>
            <person name="Gupta V."/>
            <person name="Singh P.K."/>
            <person name="Korpole S."/>
            <person name="Tanuku N.R.S."/>
            <person name="Pinnaka A.K."/>
        </authorList>
    </citation>
    <scope>NUCLEOTIDE SEQUENCE [LARGE SCALE GENOMIC DNA]</scope>
    <source>
        <strain evidence="11 12">KCTC 33872</strain>
    </source>
</reference>
<feature type="transmembrane region" description="Helical" evidence="10">
    <location>
        <begin position="125"/>
        <end position="147"/>
    </location>
</feature>
<evidence type="ECO:0000256" key="4">
    <source>
        <dbReference type="ARBA" id="ARBA00022475"/>
    </source>
</evidence>
<dbReference type="Pfam" id="PF01311">
    <property type="entry name" value="Bac_export_1"/>
    <property type="match status" value="1"/>
</dbReference>
<comment type="similarity">
    <text evidence="2 10">Belongs to the FliR/MopE/SpaR family.</text>
</comment>
<evidence type="ECO:0000256" key="8">
    <source>
        <dbReference type="ARBA" id="ARBA00023143"/>
    </source>
</evidence>
<evidence type="ECO:0000256" key="10">
    <source>
        <dbReference type="RuleBase" id="RU362071"/>
    </source>
</evidence>